<proteinExistence type="predicted"/>
<evidence type="ECO:0000313" key="3">
    <source>
        <dbReference type="Proteomes" id="UP001595973"/>
    </source>
</evidence>
<keyword evidence="1" id="KW-0732">Signal</keyword>
<comment type="caution">
    <text evidence="2">The sequence shown here is derived from an EMBL/GenBank/DDBJ whole genome shotgun (WGS) entry which is preliminary data.</text>
</comment>
<accession>A0ABV9KM56</accession>
<sequence>MRLTALTLATALSGAATLSAAERTAASDGADMSTLVSAFMDTCVAAFPNYAEIPRAFAAVGMQAQKDGTWGSHVLHGRVQKSEGRPCGIFAYGLDPVDAGESVLRALAKSGKSVSHASRKGRRTSIEVTINGQPAIIKINPLLTNFVDVSITKR</sequence>
<name>A0ABV9KM56_9RHOB</name>
<organism evidence="2 3">
    <name type="scientific">Seohaeicola nanhaiensis</name>
    <dbReference type="NCBI Taxonomy" id="1387282"/>
    <lineage>
        <taxon>Bacteria</taxon>
        <taxon>Pseudomonadati</taxon>
        <taxon>Pseudomonadota</taxon>
        <taxon>Alphaproteobacteria</taxon>
        <taxon>Rhodobacterales</taxon>
        <taxon>Roseobacteraceae</taxon>
        <taxon>Seohaeicola</taxon>
    </lineage>
</organism>
<reference evidence="3" key="1">
    <citation type="journal article" date="2019" name="Int. J. Syst. Evol. Microbiol.">
        <title>The Global Catalogue of Microorganisms (GCM) 10K type strain sequencing project: providing services to taxonomists for standard genome sequencing and annotation.</title>
        <authorList>
            <consortium name="The Broad Institute Genomics Platform"/>
            <consortium name="The Broad Institute Genome Sequencing Center for Infectious Disease"/>
            <person name="Wu L."/>
            <person name="Ma J."/>
        </authorList>
    </citation>
    <scope>NUCLEOTIDE SEQUENCE [LARGE SCALE GENOMIC DNA]</scope>
    <source>
        <strain evidence="3">CGMCC 4.7283</strain>
    </source>
</reference>
<dbReference type="EMBL" id="JBHSGI010000033">
    <property type="protein sequence ID" value="MFC4671134.1"/>
    <property type="molecule type" value="Genomic_DNA"/>
</dbReference>
<keyword evidence="3" id="KW-1185">Reference proteome</keyword>
<protein>
    <submittedName>
        <fullName evidence="2">Uncharacterized protein</fullName>
    </submittedName>
</protein>
<dbReference type="Proteomes" id="UP001595973">
    <property type="component" value="Unassembled WGS sequence"/>
</dbReference>
<evidence type="ECO:0000313" key="2">
    <source>
        <dbReference type="EMBL" id="MFC4671134.1"/>
    </source>
</evidence>
<dbReference type="RefSeq" id="WP_380721204.1">
    <property type="nucleotide sequence ID" value="NZ_JBHSGI010000033.1"/>
</dbReference>
<feature type="chain" id="PRO_5047500365" evidence="1">
    <location>
        <begin position="21"/>
        <end position="154"/>
    </location>
</feature>
<feature type="signal peptide" evidence="1">
    <location>
        <begin position="1"/>
        <end position="20"/>
    </location>
</feature>
<evidence type="ECO:0000256" key="1">
    <source>
        <dbReference type="SAM" id="SignalP"/>
    </source>
</evidence>
<gene>
    <name evidence="2" type="ORF">ACFO5X_21470</name>
</gene>